<gene>
    <name evidence="1" type="ORF">T03_17931</name>
</gene>
<organism evidence="1 2">
    <name type="scientific">Trichinella britovi</name>
    <name type="common">Parasitic roundworm</name>
    <dbReference type="NCBI Taxonomy" id="45882"/>
    <lineage>
        <taxon>Eukaryota</taxon>
        <taxon>Metazoa</taxon>
        <taxon>Ecdysozoa</taxon>
        <taxon>Nematoda</taxon>
        <taxon>Enoplea</taxon>
        <taxon>Dorylaimia</taxon>
        <taxon>Trichinellida</taxon>
        <taxon>Trichinellidae</taxon>
        <taxon>Trichinella</taxon>
    </lineage>
</organism>
<evidence type="ECO:0000313" key="1">
    <source>
        <dbReference type="EMBL" id="KRY04198.1"/>
    </source>
</evidence>
<keyword evidence="2" id="KW-1185">Reference proteome</keyword>
<comment type="caution">
    <text evidence="1">The sequence shown here is derived from an EMBL/GenBank/DDBJ whole genome shotgun (WGS) entry which is preliminary data.</text>
</comment>
<reference evidence="1 2" key="1">
    <citation type="submission" date="2015-01" db="EMBL/GenBank/DDBJ databases">
        <title>Evolution of Trichinella species and genotypes.</title>
        <authorList>
            <person name="Korhonen P.K."/>
            <person name="Edoardo P."/>
            <person name="Giuseppe L.R."/>
            <person name="Gasser R.B."/>
        </authorList>
    </citation>
    <scope>NUCLEOTIDE SEQUENCE [LARGE SCALE GENOMIC DNA]</scope>
    <source>
        <strain evidence="1">ISS120</strain>
    </source>
</reference>
<dbReference type="EMBL" id="JYDI01005847">
    <property type="protein sequence ID" value="KRY04198.1"/>
    <property type="molecule type" value="Genomic_DNA"/>
</dbReference>
<dbReference type="AlphaFoldDB" id="A0A0V0YVH2"/>
<dbReference type="Proteomes" id="UP000054653">
    <property type="component" value="Unassembled WGS sequence"/>
</dbReference>
<protein>
    <submittedName>
        <fullName evidence="1">Uncharacterized protein</fullName>
    </submittedName>
</protein>
<evidence type="ECO:0000313" key="2">
    <source>
        <dbReference type="Proteomes" id="UP000054653"/>
    </source>
</evidence>
<proteinExistence type="predicted"/>
<name>A0A0V0YVH2_TRIBR</name>
<sequence>MFQRYPRLYLLLQLELVICKNHPDGTGFEDIKAIGEA</sequence>
<accession>A0A0V0YVH2</accession>